<evidence type="ECO:0000313" key="7">
    <source>
        <dbReference type="Proteomes" id="UP000626180"/>
    </source>
</evidence>
<dbReference type="EMBL" id="JADMCD010000002">
    <property type="protein sequence ID" value="MBF8639983.1"/>
    <property type="molecule type" value="Genomic_DNA"/>
</dbReference>
<dbReference type="GO" id="GO:0016491">
    <property type="term" value="F:oxidoreductase activity"/>
    <property type="evidence" value="ECO:0007669"/>
    <property type="project" value="UniProtKB-KW"/>
</dbReference>
<dbReference type="CDD" id="cd05233">
    <property type="entry name" value="SDR_c"/>
    <property type="match status" value="1"/>
</dbReference>
<protein>
    <submittedName>
        <fullName evidence="4">SDR family NAD(P)-dependent oxidoreductase</fullName>
    </submittedName>
    <submittedName>
        <fullName evidence="5">Short-chain dehydrogenase/reductase family oxidoreductase</fullName>
        <ecNumber evidence="5">1.3.1.-</ecNumber>
    </submittedName>
</protein>
<evidence type="ECO:0000256" key="2">
    <source>
        <dbReference type="ARBA" id="ARBA00023002"/>
    </source>
</evidence>
<dbReference type="Proteomes" id="UP000626180">
    <property type="component" value="Unassembled WGS sequence"/>
</dbReference>
<feature type="compositionally biased region" description="Basic and acidic residues" evidence="3">
    <location>
        <begin position="246"/>
        <end position="263"/>
    </location>
</feature>
<comment type="similarity">
    <text evidence="1">Belongs to the short-chain dehydrogenases/reductases (SDR) family.</text>
</comment>
<keyword evidence="2 5" id="KW-0560">Oxidoreductase</keyword>
<keyword evidence="7" id="KW-1185">Reference proteome</keyword>
<dbReference type="PROSITE" id="PS00061">
    <property type="entry name" value="ADH_SHORT"/>
    <property type="match status" value="1"/>
</dbReference>
<dbReference type="Gene3D" id="3.40.50.720">
    <property type="entry name" value="NAD(P)-binding Rossmann-like Domain"/>
    <property type="match status" value="1"/>
</dbReference>
<dbReference type="AlphaFoldDB" id="A0A2X2CIK9"/>
<dbReference type="PRINTS" id="PR00081">
    <property type="entry name" value="GDHRDH"/>
</dbReference>
<dbReference type="Pfam" id="PF00106">
    <property type="entry name" value="adh_short"/>
    <property type="match status" value="1"/>
</dbReference>
<dbReference type="EMBL" id="UAUF01000012">
    <property type="protein sequence ID" value="SPZ08542.1"/>
    <property type="molecule type" value="Genomic_DNA"/>
</dbReference>
<dbReference type="InterPro" id="IPR036291">
    <property type="entry name" value="NAD(P)-bd_dom_sf"/>
</dbReference>
<dbReference type="SUPFAM" id="SSF51735">
    <property type="entry name" value="NAD(P)-binding Rossmann-fold domains"/>
    <property type="match status" value="1"/>
</dbReference>
<feature type="region of interest" description="Disordered" evidence="3">
    <location>
        <begin position="232"/>
        <end position="269"/>
    </location>
</feature>
<dbReference type="InterPro" id="IPR020904">
    <property type="entry name" value="Sc_DH/Rdtase_CS"/>
</dbReference>
<dbReference type="GO" id="GO:0016020">
    <property type="term" value="C:membrane"/>
    <property type="evidence" value="ECO:0007669"/>
    <property type="project" value="TreeGrafter"/>
</dbReference>
<name>A0A2X2CIK9_PSELU</name>
<dbReference type="PANTHER" id="PTHR44196">
    <property type="entry name" value="DEHYDROGENASE/REDUCTASE SDR FAMILY MEMBER 7B"/>
    <property type="match status" value="1"/>
</dbReference>
<reference evidence="5 6" key="1">
    <citation type="submission" date="2018-06" db="EMBL/GenBank/DDBJ databases">
        <authorList>
            <consortium name="Pathogen Informatics"/>
            <person name="Doyle S."/>
        </authorList>
    </citation>
    <scope>NUCLEOTIDE SEQUENCE [LARGE SCALE GENOMIC DNA]</scope>
    <source>
        <strain evidence="5 6">NCTC11842</strain>
    </source>
</reference>
<organism evidence="5 6">
    <name type="scientific">Pseudomonas luteola</name>
    <dbReference type="NCBI Taxonomy" id="47886"/>
    <lineage>
        <taxon>Bacteria</taxon>
        <taxon>Pseudomonadati</taxon>
        <taxon>Pseudomonadota</taxon>
        <taxon>Gammaproteobacteria</taxon>
        <taxon>Pseudomonadales</taxon>
        <taxon>Pseudomonadaceae</taxon>
        <taxon>Pseudomonas</taxon>
    </lineage>
</organism>
<evidence type="ECO:0000256" key="1">
    <source>
        <dbReference type="ARBA" id="ARBA00006484"/>
    </source>
</evidence>
<proteinExistence type="inferred from homology"/>
<sequence>MTQTNKPLAVVTGASNGIGLELARQFAQNGFDLLIASRGKGLDEAQQTLQALGAQVEYAAVDLATYEGVEQLYSAFRALNRPVDAIAINAGVGVGGSFVPGTEAETTLESELNLIQINVVSVVHLAKLFSRDMVAQGRGRMLLTSSISGTSPVPFEAVYGASKAFVRSFGNAIGNEMKGTGVSVTVLMPGPTETNFFHRAGEDDTQVGSGKKNDPALVAQQGFNALMAGQAEVYGGGPEVEQEGEGPNRTESEQEKAERHRQMSEPGSA</sequence>
<gene>
    <name evidence="5" type="primary">actIII_1</name>
    <name evidence="4" type="ORF">IRZ65_04715</name>
    <name evidence="5" type="ORF">NCTC11842_02840</name>
</gene>
<dbReference type="InterPro" id="IPR002347">
    <property type="entry name" value="SDR_fam"/>
</dbReference>
<accession>A0A2X2CIK9</accession>
<reference evidence="4 7" key="2">
    <citation type="submission" date="2020-10" db="EMBL/GenBank/DDBJ databases">
        <title>Genome sequences of Pseudomonas isolates.</title>
        <authorList>
            <person name="Wessels L."/>
            <person name="Reich F."/>
            <person name="Hammerl J."/>
        </authorList>
    </citation>
    <scope>NUCLEOTIDE SEQUENCE [LARGE SCALE GENOMIC DNA]</scope>
    <source>
        <strain evidence="4 7">20-MO00624-0</strain>
    </source>
</reference>
<dbReference type="PANTHER" id="PTHR44196:SF2">
    <property type="entry name" value="SHORT-CHAIN DEHYDROGENASE-RELATED"/>
    <property type="match status" value="1"/>
</dbReference>
<evidence type="ECO:0000313" key="6">
    <source>
        <dbReference type="Proteomes" id="UP000250443"/>
    </source>
</evidence>
<dbReference type="Proteomes" id="UP000250443">
    <property type="component" value="Unassembled WGS sequence"/>
</dbReference>
<evidence type="ECO:0000313" key="4">
    <source>
        <dbReference type="EMBL" id="MBF8639983.1"/>
    </source>
</evidence>
<dbReference type="EC" id="1.3.1.-" evidence="5"/>
<dbReference type="RefSeq" id="WP_010795033.1">
    <property type="nucleotide sequence ID" value="NZ_CP069262.1"/>
</dbReference>
<evidence type="ECO:0000313" key="5">
    <source>
        <dbReference type="EMBL" id="SPZ08542.1"/>
    </source>
</evidence>
<evidence type="ECO:0000256" key="3">
    <source>
        <dbReference type="SAM" id="MobiDB-lite"/>
    </source>
</evidence>